<organism evidence="1 2">
    <name type="scientific">Pseudomonas hygromyciniae</name>
    <dbReference type="NCBI Taxonomy" id="2812000"/>
    <lineage>
        <taxon>Bacteria</taxon>
        <taxon>Pseudomonadati</taxon>
        <taxon>Pseudomonadota</taxon>
        <taxon>Gammaproteobacteria</taxon>
        <taxon>Pseudomonadales</taxon>
        <taxon>Pseudomonadaceae</taxon>
        <taxon>Pseudomonas</taxon>
    </lineage>
</organism>
<accession>A0ABX7JR48</accession>
<protein>
    <submittedName>
        <fullName evidence="1">Uncharacterized protein</fullName>
    </submittedName>
</protein>
<dbReference type="Proteomes" id="UP000663249">
    <property type="component" value="Chromosome"/>
</dbReference>
<reference evidence="1 2" key="1">
    <citation type="submission" date="2021-02" db="EMBL/GenBank/DDBJ databases">
        <title>Genomic and phenotypic characterization of Pseudomonas hygromyciniae, a novel bacterial species discovered from a commercially purchased antibiotic vial.</title>
        <authorList>
            <person name="Turner T.L."/>
            <person name="Mitra S.D."/>
            <person name="Kochan T.J."/>
            <person name="Pincus N.B."/>
            <person name="Lebrun-Corbin M."/>
            <person name="Cheung B."/>
            <person name="Gatesy S.W."/>
            <person name="Afzal T."/>
            <person name="Ozer E.A."/>
            <person name="Hauser A.R."/>
        </authorList>
    </citation>
    <scope>NUCLEOTIDE SEQUENCE [LARGE SCALE GENOMIC DNA]</scope>
    <source>
        <strain evidence="1 2">SDM007</strain>
    </source>
</reference>
<name>A0ABX7JR48_9PSED</name>
<keyword evidence="2" id="KW-1185">Reference proteome</keyword>
<dbReference type="EMBL" id="CP070506">
    <property type="protein sequence ID" value="QSB37575.1"/>
    <property type="molecule type" value="Genomic_DNA"/>
</dbReference>
<dbReference type="RefSeq" id="WP_205475655.1">
    <property type="nucleotide sequence ID" value="NZ_CP070506.1"/>
</dbReference>
<proteinExistence type="predicted"/>
<evidence type="ECO:0000313" key="2">
    <source>
        <dbReference type="Proteomes" id="UP000663249"/>
    </source>
</evidence>
<evidence type="ECO:0000313" key="1">
    <source>
        <dbReference type="EMBL" id="QSB37575.1"/>
    </source>
</evidence>
<gene>
    <name evidence="1" type="ORF">JTY93_14480</name>
</gene>
<sequence>MVYAGAMDLAAQLSSEQKGLLDPGLLRFTEQCQYTTLAHLPAPIPWRPL</sequence>